<proteinExistence type="predicted"/>
<gene>
    <name evidence="2" type="ORF">EOD43_19300</name>
</gene>
<comment type="caution">
    <text evidence="2">The sequence shown here is derived from an EMBL/GenBank/DDBJ whole genome shotgun (WGS) entry which is preliminary data.</text>
</comment>
<feature type="domain" description="AbiEi antitoxin N-terminal" evidence="1">
    <location>
        <begin position="20"/>
        <end position="63"/>
    </location>
</feature>
<reference evidence="2 3" key="1">
    <citation type="submission" date="2019-01" db="EMBL/GenBank/DDBJ databases">
        <authorList>
            <person name="Chen W.-M."/>
        </authorList>
    </citation>
    <scope>NUCLEOTIDE SEQUENCE [LARGE SCALE GENOMIC DNA]</scope>
    <source>
        <strain evidence="2 3">CCP-7</strain>
    </source>
</reference>
<dbReference type="EMBL" id="SACN01000003">
    <property type="protein sequence ID" value="RVT90410.1"/>
    <property type="molecule type" value="Genomic_DNA"/>
</dbReference>
<sequence length="213" mass="23745">MSSTPRKTNNAKGTQSKRALILLDRHGIMRTRELVAGGVAATTLSRMEKDGIIQRLSRGLYQRSDAATDINHDLAEAAKRVPKGVICLTSALAFHELTDQIPHRIWLAIGAKDWQPSDNGPSLRIIRLTQTLLQRDIQTHMIDGVPVRIFNIPRTLVDCFRFRKSVGLSVAVEALRDALKTRRTTAAEIADRAHQSGSWTIIRPYLEAYTIDG</sequence>
<dbReference type="Proteomes" id="UP000282971">
    <property type="component" value="Unassembled WGS sequence"/>
</dbReference>
<dbReference type="OrthoDB" id="9789781at2"/>
<evidence type="ECO:0000313" key="3">
    <source>
        <dbReference type="Proteomes" id="UP000282971"/>
    </source>
</evidence>
<evidence type="ECO:0000259" key="1">
    <source>
        <dbReference type="Pfam" id="PF13338"/>
    </source>
</evidence>
<dbReference type="Pfam" id="PF13338">
    <property type="entry name" value="AbiEi_4"/>
    <property type="match status" value="1"/>
</dbReference>
<dbReference type="AlphaFoldDB" id="A0A437LYC3"/>
<name>A0A437LYC3_9SPHN</name>
<keyword evidence="3" id="KW-1185">Reference proteome</keyword>
<protein>
    <submittedName>
        <fullName evidence="2">Transcriptional regulator</fullName>
    </submittedName>
</protein>
<organism evidence="2 3">
    <name type="scientific">Sphingomonas crocodyli</name>
    <dbReference type="NCBI Taxonomy" id="1979270"/>
    <lineage>
        <taxon>Bacteria</taxon>
        <taxon>Pseudomonadati</taxon>
        <taxon>Pseudomonadota</taxon>
        <taxon>Alphaproteobacteria</taxon>
        <taxon>Sphingomonadales</taxon>
        <taxon>Sphingomonadaceae</taxon>
        <taxon>Sphingomonas</taxon>
    </lineage>
</organism>
<dbReference type="RefSeq" id="WP_127745667.1">
    <property type="nucleotide sequence ID" value="NZ_SACN01000003.1"/>
</dbReference>
<evidence type="ECO:0000313" key="2">
    <source>
        <dbReference type="EMBL" id="RVT90410.1"/>
    </source>
</evidence>
<accession>A0A437LYC3</accession>
<dbReference type="InterPro" id="IPR025159">
    <property type="entry name" value="AbiEi_N"/>
</dbReference>